<evidence type="ECO:0000313" key="2">
    <source>
        <dbReference type="EMBL" id="SHK35611.1"/>
    </source>
</evidence>
<protein>
    <submittedName>
        <fullName evidence="2">Methyltransferase domain-containing protein</fullName>
    </submittedName>
</protein>
<reference evidence="3" key="1">
    <citation type="submission" date="2016-11" db="EMBL/GenBank/DDBJ databases">
        <authorList>
            <person name="Varghese N."/>
            <person name="Submissions S."/>
        </authorList>
    </citation>
    <scope>NUCLEOTIDE SEQUENCE [LARGE SCALE GENOMIC DNA]</scope>
    <source>
        <strain evidence="3">DSM 26899</strain>
    </source>
</reference>
<dbReference type="Pfam" id="PF13847">
    <property type="entry name" value="Methyltransf_31"/>
    <property type="match status" value="1"/>
</dbReference>
<accession>A0A1M6RSY3</accession>
<sequence length="293" mass="34336">METTVLLERMNTIISHEGPALEEFDELTMMINELARQVHESKLTIHEIQDLINKCKSLKDYKSIMGHILTKPHGYAGDFHIIDRLYTKETSSKFPKWDRYTVSIPSAQAVRNRKDYFKKKVSQSLKEGGSLLNLASGPARDLYELYNENPKIAIATTCVEMDEKAIMYARILNRPHLDKITFIKKNIFRFNTDEKFDIIWSGGLFDYFDDKAFIMLMKRFKEWLKDDGEIIIGNFNEDHNPNRVYMEFFGEWYLNHRSDEKLYDLAKQAGYDGSKISIGREPENVNLFLHLKI</sequence>
<dbReference type="Gene3D" id="3.40.50.150">
    <property type="entry name" value="Vaccinia Virus protein VP39"/>
    <property type="match status" value="1"/>
</dbReference>
<dbReference type="InterPro" id="IPR025714">
    <property type="entry name" value="Methyltranfer_dom"/>
</dbReference>
<name>A0A1M6RSY3_9FLAO</name>
<dbReference type="GO" id="GO:0008168">
    <property type="term" value="F:methyltransferase activity"/>
    <property type="evidence" value="ECO:0007669"/>
    <property type="project" value="UniProtKB-KW"/>
</dbReference>
<gene>
    <name evidence="2" type="ORF">SAMN05444267_100373</name>
</gene>
<keyword evidence="3" id="KW-1185">Reference proteome</keyword>
<feature type="domain" description="Methyltransferase" evidence="1">
    <location>
        <begin position="126"/>
        <end position="249"/>
    </location>
</feature>
<dbReference type="RefSeq" id="WP_073290675.1">
    <property type="nucleotide sequence ID" value="NZ_FRAV01000003.1"/>
</dbReference>
<keyword evidence="2" id="KW-0489">Methyltransferase</keyword>
<dbReference type="SUPFAM" id="SSF53335">
    <property type="entry name" value="S-adenosyl-L-methionine-dependent methyltransferases"/>
    <property type="match status" value="1"/>
</dbReference>
<dbReference type="STRING" id="1302687.SAMN05444267_100373"/>
<dbReference type="Proteomes" id="UP000184364">
    <property type="component" value="Unassembled WGS sequence"/>
</dbReference>
<dbReference type="GO" id="GO:0032259">
    <property type="term" value="P:methylation"/>
    <property type="evidence" value="ECO:0007669"/>
    <property type="project" value="UniProtKB-KW"/>
</dbReference>
<dbReference type="AlphaFoldDB" id="A0A1M6RSY3"/>
<dbReference type="OrthoDB" id="9811915at2"/>
<evidence type="ECO:0000259" key="1">
    <source>
        <dbReference type="Pfam" id="PF13847"/>
    </source>
</evidence>
<keyword evidence="2" id="KW-0808">Transferase</keyword>
<dbReference type="EMBL" id="FRAV01000003">
    <property type="protein sequence ID" value="SHK35611.1"/>
    <property type="molecule type" value="Genomic_DNA"/>
</dbReference>
<dbReference type="InterPro" id="IPR029063">
    <property type="entry name" value="SAM-dependent_MTases_sf"/>
</dbReference>
<proteinExistence type="predicted"/>
<dbReference type="CDD" id="cd02440">
    <property type="entry name" value="AdoMet_MTases"/>
    <property type="match status" value="1"/>
</dbReference>
<organism evidence="2 3">
    <name type="scientific">Chryseobacterium polytrichastri</name>
    <dbReference type="NCBI Taxonomy" id="1302687"/>
    <lineage>
        <taxon>Bacteria</taxon>
        <taxon>Pseudomonadati</taxon>
        <taxon>Bacteroidota</taxon>
        <taxon>Flavobacteriia</taxon>
        <taxon>Flavobacteriales</taxon>
        <taxon>Weeksellaceae</taxon>
        <taxon>Chryseobacterium group</taxon>
        <taxon>Chryseobacterium</taxon>
    </lineage>
</organism>
<evidence type="ECO:0000313" key="3">
    <source>
        <dbReference type="Proteomes" id="UP000184364"/>
    </source>
</evidence>